<dbReference type="Pfam" id="PF13556">
    <property type="entry name" value="HTH_30"/>
    <property type="match status" value="1"/>
</dbReference>
<dbReference type="InterPro" id="IPR041522">
    <property type="entry name" value="CdaR_GGDEF"/>
</dbReference>
<evidence type="ECO:0000313" key="6">
    <source>
        <dbReference type="Proteomes" id="UP000544110"/>
    </source>
</evidence>
<dbReference type="InterPro" id="IPR042070">
    <property type="entry name" value="PucR_C-HTH_sf"/>
</dbReference>
<dbReference type="EMBL" id="JACCAC010000001">
    <property type="protein sequence ID" value="NYG55792.1"/>
    <property type="molecule type" value="Genomic_DNA"/>
</dbReference>
<evidence type="ECO:0000259" key="3">
    <source>
        <dbReference type="Pfam" id="PF13556"/>
    </source>
</evidence>
<feature type="domain" description="PucR C-terminal helix-turn-helix" evidence="3">
    <location>
        <begin position="316"/>
        <end position="370"/>
    </location>
</feature>
<keyword evidence="6" id="KW-1185">Reference proteome</keyword>
<dbReference type="Gene3D" id="1.10.10.2840">
    <property type="entry name" value="PucR C-terminal helix-turn-helix domain"/>
    <property type="match status" value="1"/>
</dbReference>
<proteinExistence type="inferred from homology"/>
<name>A0A7Y9RSI5_9ACTN</name>
<feature type="domain" description="CdaR GGDEF-like" evidence="4">
    <location>
        <begin position="153"/>
        <end position="268"/>
    </location>
</feature>
<dbReference type="AlphaFoldDB" id="A0A7Y9RSI5"/>
<reference evidence="5 6" key="1">
    <citation type="submission" date="2020-07" db="EMBL/GenBank/DDBJ databases">
        <title>Sequencing the genomes of 1000 actinobacteria strains.</title>
        <authorList>
            <person name="Klenk H.-P."/>
        </authorList>
    </citation>
    <scope>NUCLEOTIDE SEQUENCE [LARGE SCALE GENOMIC DNA]</scope>
    <source>
        <strain evidence="5 6">DSM 24552</strain>
    </source>
</reference>
<dbReference type="InterPro" id="IPR008599">
    <property type="entry name" value="Diacid_rec"/>
</dbReference>
<sequence length="393" mass="41610">MAALDRALAQRITDRVMETLGHNVNVMDAAGTIIGSGDPARLGETHEGALLAISRRRTVEVDEAAGRRLRGVRPGVNVPLVHRGEVVGAVGVTGDPEQLREVGRLLATTAELMVEQARVLDDAAWRRRRTEALVRALVADPADVPDRPAAAHAAAVRADELGIDLAVPRVALVLEPLEGEPATLLRDAQRALDAAPAAGGGPSALSALVESEQLLVLAADPRGADGALRDLGPLRARVRVGVGARFSDLPADLALPRSHRTALAALRAARRAGLPERRYADDPTTVLLADLPDDWRLTEVAAPWARLAEADRHGVLAATFAAYVVHGGDLAACGEALAVHRNTLRYRLDRLAALSGADARDPLGSTRLLLGAVRDPRWPTLVQPHEERAAPPV</sequence>
<dbReference type="Pfam" id="PF17853">
    <property type="entry name" value="GGDEF_2"/>
    <property type="match status" value="1"/>
</dbReference>
<evidence type="ECO:0000313" key="5">
    <source>
        <dbReference type="EMBL" id="NYG55792.1"/>
    </source>
</evidence>
<feature type="domain" description="Putative sugar diacid recognition" evidence="2">
    <location>
        <begin position="4"/>
        <end position="136"/>
    </location>
</feature>
<dbReference type="PANTHER" id="PTHR33744:SF15">
    <property type="entry name" value="CARBOHYDRATE DIACID REGULATOR"/>
    <property type="match status" value="1"/>
</dbReference>
<dbReference type="Proteomes" id="UP000544110">
    <property type="component" value="Unassembled WGS sequence"/>
</dbReference>
<comment type="similarity">
    <text evidence="1">Belongs to the CdaR family.</text>
</comment>
<dbReference type="InterPro" id="IPR051448">
    <property type="entry name" value="CdaR-like_regulators"/>
</dbReference>
<protein>
    <submittedName>
        <fullName evidence="5">Carbohydrate diacid regulator</fullName>
    </submittedName>
</protein>
<dbReference type="PANTHER" id="PTHR33744">
    <property type="entry name" value="CARBOHYDRATE DIACID REGULATOR"/>
    <property type="match status" value="1"/>
</dbReference>
<dbReference type="RefSeq" id="WP_179518179.1">
    <property type="nucleotide sequence ID" value="NZ_JACCAC010000001.1"/>
</dbReference>
<accession>A0A7Y9RSI5</accession>
<evidence type="ECO:0000256" key="1">
    <source>
        <dbReference type="ARBA" id="ARBA00006754"/>
    </source>
</evidence>
<evidence type="ECO:0000259" key="4">
    <source>
        <dbReference type="Pfam" id="PF17853"/>
    </source>
</evidence>
<evidence type="ECO:0000259" key="2">
    <source>
        <dbReference type="Pfam" id="PF05651"/>
    </source>
</evidence>
<organism evidence="5 6">
    <name type="scientific">Nocardioides perillae</name>
    <dbReference type="NCBI Taxonomy" id="1119534"/>
    <lineage>
        <taxon>Bacteria</taxon>
        <taxon>Bacillati</taxon>
        <taxon>Actinomycetota</taxon>
        <taxon>Actinomycetes</taxon>
        <taxon>Propionibacteriales</taxon>
        <taxon>Nocardioidaceae</taxon>
        <taxon>Nocardioides</taxon>
    </lineage>
</organism>
<gene>
    <name evidence="5" type="ORF">BJ989_002096</name>
</gene>
<dbReference type="Pfam" id="PF05651">
    <property type="entry name" value="Diacid_rec"/>
    <property type="match status" value="1"/>
</dbReference>
<comment type="caution">
    <text evidence="5">The sequence shown here is derived from an EMBL/GenBank/DDBJ whole genome shotgun (WGS) entry which is preliminary data.</text>
</comment>
<dbReference type="InterPro" id="IPR025736">
    <property type="entry name" value="PucR_C-HTH_dom"/>
</dbReference>